<evidence type="ECO:0000313" key="2">
    <source>
        <dbReference type="Proteomes" id="UP000886653"/>
    </source>
</evidence>
<reference evidence="1" key="1">
    <citation type="submission" date="2013-11" db="EMBL/GenBank/DDBJ databases">
        <title>Genome sequence of the fusiform rust pathogen reveals effectors for host alternation and coevolution with pine.</title>
        <authorList>
            <consortium name="DOE Joint Genome Institute"/>
            <person name="Smith K."/>
            <person name="Pendleton A."/>
            <person name="Kubisiak T."/>
            <person name="Anderson C."/>
            <person name="Salamov A."/>
            <person name="Aerts A."/>
            <person name="Riley R."/>
            <person name="Clum A."/>
            <person name="Lindquist E."/>
            <person name="Ence D."/>
            <person name="Campbell M."/>
            <person name="Kronenberg Z."/>
            <person name="Feau N."/>
            <person name="Dhillon B."/>
            <person name="Hamelin R."/>
            <person name="Burleigh J."/>
            <person name="Smith J."/>
            <person name="Yandell M."/>
            <person name="Nelson C."/>
            <person name="Grigoriev I."/>
            <person name="Davis J."/>
        </authorList>
    </citation>
    <scope>NUCLEOTIDE SEQUENCE</scope>
    <source>
        <strain evidence="1">G11</strain>
    </source>
</reference>
<protein>
    <submittedName>
        <fullName evidence="1">Uncharacterized protein</fullName>
    </submittedName>
</protein>
<proteinExistence type="predicted"/>
<accession>A0A9P6T719</accession>
<organism evidence="1 2">
    <name type="scientific">Cronartium quercuum f. sp. fusiforme G11</name>
    <dbReference type="NCBI Taxonomy" id="708437"/>
    <lineage>
        <taxon>Eukaryota</taxon>
        <taxon>Fungi</taxon>
        <taxon>Dikarya</taxon>
        <taxon>Basidiomycota</taxon>
        <taxon>Pucciniomycotina</taxon>
        <taxon>Pucciniomycetes</taxon>
        <taxon>Pucciniales</taxon>
        <taxon>Coleosporiaceae</taxon>
        <taxon>Cronartium</taxon>
    </lineage>
</organism>
<keyword evidence="2" id="KW-1185">Reference proteome</keyword>
<dbReference type="AlphaFoldDB" id="A0A9P6T719"/>
<name>A0A9P6T719_9BASI</name>
<sequence>MQDPNKKKPIEKADLAHAQHGMVATNHEKGVGTSTFKVADLQSMDPEAKFLIKLIKKHGTTTTNS</sequence>
<dbReference type="Proteomes" id="UP000886653">
    <property type="component" value="Unassembled WGS sequence"/>
</dbReference>
<comment type="caution">
    <text evidence="1">The sequence shown here is derived from an EMBL/GenBank/DDBJ whole genome shotgun (WGS) entry which is preliminary data.</text>
</comment>
<gene>
    <name evidence="1" type="ORF">CROQUDRAFT_98591</name>
</gene>
<evidence type="ECO:0000313" key="1">
    <source>
        <dbReference type="EMBL" id="KAG0141577.1"/>
    </source>
</evidence>
<dbReference type="EMBL" id="MU167380">
    <property type="protein sequence ID" value="KAG0141577.1"/>
    <property type="molecule type" value="Genomic_DNA"/>
</dbReference>